<comment type="similarity">
    <text evidence="2">Belongs to the REXO1/REXO3 family.</text>
</comment>
<feature type="transmembrane region" description="Helical" evidence="7">
    <location>
        <begin position="544"/>
        <end position="569"/>
    </location>
</feature>
<keyword evidence="6" id="KW-0539">Nucleus</keyword>
<dbReference type="SMART" id="SM00479">
    <property type="entry name" value="EXOIII"/>
    <property type="match status" value="1"/>
</dbReference>
<dbReference type="InterPro" id="IPR012337">
    <property type="entry name" value="RNaseH-like_sf"/>
</dbReference>
<dbReference type="GO" id="GO:0010629">
    <property type="term" value="P:negative regulation of gene expression"/>
    <property type="evidence" value="ECO:0007669"/>
    <property type="project" value="UniProtKB-ARBA"/>
</dbReference>
<feature type="transmembrane region" description="Helical" evidence="7">
    <location>
        <begin position="514"/>
        <end position="538"/>
    </location>
</feature>
<evidence type="ECO:0000259" key="8">
    <source>
        <dbReference type="SMART" id="SM00479"/>
    </source>
</evidence>
<feature type="transmembrane region" description="Helical" evidence="7">
    <location>
        <begin position="402"/>
        <end position="425"/>
    </location>
</feature>
<feature type="transmembrane region" description="Helical" evidence="7">
    <location>
        <begin position="360"/>
        <end position="382"/>
    </location>
</feature>
<dbReference type="GO" id="GO:0003676">
    <property type="term" value="F:nucleic acid binding"/>
    <property type="evidence" value="ECO:0007669"/>
    <property type="project" value="InterPro"/>
</dbReference>
<reference evidence="9" key="1">
    <citation type="submission" date="2022-11" db="EMBL/GenBank/DDBJ databases">
        <authorList>
            <person name="Kikuchi T."/>
        </authorList>
    </citation>
    <scope>NUCLEOTIDE SEQUENCE</scope>
    <source>
        <strain evidence="9">PS1010</strain>
    </source>
</reference>
<dbReference type="Pfam" id="PF10319">
    <property type="entry name" value="7TM_GPCR_Srj"/>
    <property type="match status" value="1"/>
</dbReference>
<name>A0A9P1IWK4_9PELO</name>
<keyword evidence="5" id="KW-0269">Exonuclease</keyword>
<dbReference type="CDD" id="cd06145">
    <property type="entry name" value="REX1_like"/>
    <property type="match status" value="1"/>
</dbReference>
<dbReference type="Proteomes" id="UP001152747">
    <property type="component" value="Unassembled WGS sequence"/>
</dbReference>
<keyword evidence="4" id="KW-0378">Hydrolase</keyword>
<keyword evidence="3" id="KW-0540">Nuclease</keyword>
<dbReference type="Pfam" id="PF00929">
    <property type="entry name" value="RNase_T"/>
    <property type="match status" value="1"/>
</dbReference>
<sequence>MYTILSRRFLSSEEDLRQSGYPYFQMNYFSGEPAGKVTIRQTEFEEDEPIWIANGARMRLCCRCKNDFELDENGEDVCLFHLKKAKFDRELQKFVSTPRSLGPVDPRNRNVFGIDCEMVYTRNGPAVARVSLVDFAENVVLDIFVKPEALILDPNTEFSGLTVEMIEEKARDNLETCRQKLFRHINSRSILIGHSLEADLKALRIAHLTVIDTALLFGGRMKPSLKKLARKHLRKSIQQFNPENLGHDSVEDARTCVQLVKQLFSDPNMIFISLAHSYIPKILCILSTIINTFFITLVHRKSSISIGKYKYLLITFSIFNIITSLLELIAPISTESFQISLIVFVADSLIYEYHRDLTQFLISLRCSMVCYTFGLISIHFLYRYFAICKNYWLNLFFKPKYILIMWLLVSIYGSSYLILIAKYMWPDDVTRQKLNLDFIEKYNESTGNIPFIIASYGQPEIDPSGIIAMGSATIISIISLTFDAVLATKIHFAIKNKVLSNHVKRVHRNLLKTLIAQTVIPSFLTFIPCFICWFFPLLKLDQSYYINSIFVPMISAYPVIDPIVIIFALNDYRRVLCKKFAVKTPIYFYNNTSSVLQTTRF</sequence>
<dbReference type="InterPro" id="IPR019423">
    <property type="entry name" value="7TM_GPCR_serpentine_rcpt_Srj"/>
</dbReference>
<feature type="transmembrane region" description="Helical" evidence="7">
    <location>
        <begin position="278"/>
        <end position="299"/>
    </location>
</feature>
<dbReference type="GO" id="GO:0004527">
    <property type="term" value="F:exonuclease activity"/>
    <property type="evidence" value="ECO:0007669"/>
    <property type="project" value="UniProtKB-KW"/>
</dbReference>
<evidence type="ECO:0000313" key="10">
    <source>
        <dbReference type="Proteomes" id="UP001152747"/>
    </source>
</evidence>
<proteinExistence type="inferred from homology"/>
<dbReference type="Gene3D" id="1.20.1070.10">
    <property type="entry name" value="Rhodopsin 7-helix transmembrane proteins"/>
    <property type="match status" value="1"/>
</dbReference>
<dbReference type="InterPro" id="IPR013520">
    <property type="entry name" value="Ribonucl_H"/>
</dbReference>
<evidence type="ECO:0000256" key="7">
    <source>
        <dbReference type="SAM" id="Phobius"/>
    </source>
</evidence>
<keyword evidence="7" id="KW-0472">Membrane</keyword>
<evidence type="ECO:0000256" key="6">
    <source>
        <dbReference type="ARBA" id="ARBA00023242"/>
    </source>
</evidence>
<feature type="domain" description="Exonuclease" evidence="8">
    <location>
        <begin position="110"/>
        <end position="269"/>
    </location>
</feature>
<dbReference type="InterPro" id="IPR036397">
    <property type="entry name" value="RNaseH_sf"/>
</dbReference>
<dbReference type="EMBL" id="CANHGI010000005">
    <property type="protein sequence ID" value="CAI5450718.1"/>
    <property type="molecule type" value="Genomic_DNA"/>
</dbReference>
<protein>
    <recommendedName>
        <fullName evidence="8">Exonuclease domain-containing protein</fullName>
    </recommendedName>
</protein>
<evidence type="ECO:0000256" key="1">
    <source>
        <dbReference type="ARBA" id="ARBA00004123"/>
    </source>
</evidence>
<organism evidence="9 10">
    <name type="scientific">Caenorhabditis angaria</name>
    <dbReference type="NCBI Taxonomy" id="860376"/>
    <lineage>
        <taxon>Eukaryota</taxon>
        <taxon>Metazoa</taxon>
        <taxon>Ecdysozoa</taxon>
        <taxon>Nematoda</taxon>
        <taxon>Chromadorea</taxon>
        <taxon>Rhabditida</taxon>
        <taxon>Rhabditina</taxon>
        <taxon>Rhabditomorpha</taxon>
        <taxon>Rhabditoidea</taxon>
        <taxon>Rhabditidae</taxon>
        <taxon>Peloderinae</taxon>
        <taxon>Caenorhabditis</taxon>
    </lineage>
</organism>
<dbReference type="AlphaFoldDB" id="A0A9P1IWK4"/>
<evidence type="ECO:0000256" key="5">
    <source>
        <dbReference type="ARBA" id="ARBA00022839"/>
    </source>
</evidence>
<evidence type="ECO:0000256" key="2">
    <source>
        <dbReference type="ARBA" id="ARBA00006357"/>
    </source>
</evidence>
<dbReference type="SUPFAM" id="SSF81321">
    <property type="entry name" value="Family A G protein-coupled receptor-like"/>
    <property type="match status" value="1"/>
</dbReference>
<dbReference type="SUPFAM" id="SSF53098">
    <property type="entry name" value="Ribonuclease H-like"/>
    <property type="match status" value="1"/>
</dbReference>
<comment type="caution">
    <text evidence="9">The sequence shown here is derived from an EMBL/GenBank/DDBJ whole genome shotgun (WGS) entry which is preliminary data.</text>
</comment>
<accession>A0A9P1IWK4</accession>
<keyword evidence="10" id="KW-1185">Reference proteome</keyword>
<evidence type="ECO:0000256" key="4">
    <source>
        <dbReference type="ARBA" id="ARBA00022801"/>
    </source>
</evidence>
<dbReference type="FunFam" id="3.30.420.10:FF:000031">
    <property type="entry name" value="RNA exonuclease 1"/>
    <property type="match status" value="1"/>
</dbReference>
<gene>
    <name evidence="9" type="ORF">CAMP_LOCUS13355</name>
</gene>
<evidence type="ECO:0000313" key="9">
    <source>
        <dbReference type="EMBL" id="CAI5450718.1"/>
    </source>
</evidence>
<dbReference type="Gene3D" id="3.30.420.10">
    <property type="entry name" value="Ribonuclease H-like superfamily/Ribonuclease H"/>
    <property type="match status" value="1"/>
</dbReference>
<feature type="transmembrane region" description="Helical" evidence="7">
    <location>
        <begin position="311"/>
        <end position="330"/>
    </location>
</feature>
<dbReference type="GO" id="GO:0005634">
    <property type="term" value="C:nucleus"/>
    <property type="evidence" value="ECO:0007669"/>
    <property type="project" value="UniProtKB-SubCell"/>
</dbReference>
<evidence type="ECO:0000256" key="3">
    <source>
        <dbReference type="ARBA" id="ARBA00022722"/>
    </source>
</evidence>
<keyword evidence="7" id="KW-0812">Transmembrane</keyword>
<comment type="subcellular location">
    <subcellularLocation>
        <location evidence="1">Nucleus</location>
    </subcellularLocation>
</comment>
<dbReference type="PANTHER" id="PTHR45907:SF16">
    <property type="entry name" value="SERPENTINE RECEPTOR, CLASS J"/>
    <property type="match status" value="1"/>
</dbReference>
<dbReference type="PANTHER" id="PTHR45907">
    <property type="entry name" value="SERPENTINE RECEPTOR, CLASS J"/>
    <property type="match status" value="1"/>
</dbReference>
<keyword evidence="7" id="KW-1133">Transmembrane helix</keyword>
<dbReference type="OrthoDB" id="206335at2759"/>
<dbReference type="InterPro" id="IPR034922">
    <property type="entry name" value="REX1-like_exo"/>
</dbReference>